<proteinExistence type="predicted"/>
<dbReference type="PANTHER" id="PTHR31973">
    <property type="entry name" value="POLYPROTEIN, PUTATIVE-RELATED"/>
    <property type="match status" value="1"/>
</dbReference>
<evidence type="ECO:0000313" key="2">
    <source>
        <dbReference type="EMBL" id="KAJ0206656.1"/>
    </source>
</evidence>
<evidence type="ECO:0000313" key="3">
    <source>
        <dbReference type="Proteomes" id="UP000235145"/>
    </source>
</evidence>
<gene>
    <name evidence="2" type="ORF">LSAT_V11C500267340</name>
</gene>
<dbReference type="EMBL" id="NBSK02000005">
    <property type="protein sequence ID" value="KAJ0206656.1"/>
    <property type="molecule type" value="Genomic_DNA"/>
</dbReference>
<dbReference type="AlphaFoldDB" id="A0A9R1VHY5"/>
<organism evidence="2 3">
    <name type="scientific">Lactuca sativa</name>
    <name type="common">Garden lettuce</name>
    <dbReference type="NCBI Taxonomy" id="4236"/>
    <lineage>
        <taxon>Eukaryota</taxon>
        <taxon>Viridiplantae</taxon>
        <taxon>Streptophyta</taxon>
        <taxon>Embryophyta</taxon>
        <taxon>Tracheophyta</taxon>
        <taxon>Spermatophyta</taxon>
        <taxon>Magnoliopsida</taxon>
        <taxon>eudicotyledons</taxon>
        <taxon>Gunneridae</taxon>
        <taxon>Pentapetalae</taxon>
        <taxon>asterids</taxon>
        <taxon>campanulids</taxon>
        <taxon>Asterales</taxon>
        <taxon>Asteraceae</taxon>
        <taxon>Cichorioideae</taxon>
        <taxon>Cichorieae</taxon>
        <taxon>Lactucinae</taxon>
        <taxon>Lactuca</taxon>
    </lineage>
</organism>
<keyword evidence="3" id="KW-1185">Reference proteome</keyword>
<dbReference type="Proteomes" id="UP000235145">
    <property type="component" value="Unassembled WGS sequence"/>
</dbReference>
<comment type="caution">
    <text evidence="2">The sequence shown here is derived from an EMBL/GenBank/DDBJ whole genome shotgun (WGS) entry which is preliminary data.</text>
</comment>
<evidence type="ECO:0000259" key="1">
    <source>
        <dbReference type="Pfam" id="PF10551"/>
    </source>
</evidence>
<name>A0A9R1VHY5_LACSA</name>
<dbReference type="Pfam" id="PF10551">
    <property type="entry name" value="MULE"/>
    <property type="match status" value="1"/>
</dbReference>
<sequence length="176" mass="20958">MNNTWTKRYTYWQAWNGKMYALNLLKWTLEESLQRLPLYYYKNPGTVKHTKTSNDNKYEYIFIVIGYVHPIIIIDGTHLKGKYLFTMFQTVGMDCNHQIHPIAFGVGKTENGESWIWFLSRLKECIRDMPYIPVISDRANSIEIATQVVFLNTYHELYCRHLLMNMRVKMGMQTRT</sequence>
<accession>A0A9R1VHY5</accession>
<dbReference type="InterPro" id="IPR018289">
    <property type="entry name" value="MULE_transposase_dom"/>
</dbReference>
<dbReference type="PANTHER" id="PTHR31973:SF185">
    <property type="entry name" value="TRANSPOSASE, MUDR, PLANT, MULE TRANSPOSASE DOMAIN-CONTAINING PROTEIN"/>
    <property type="match status" value="1"/>
</dbReference>
<protein>
    <recommendedName>
        <fullName evidence="1">MULE transposase domain-containing protein</fullName>
    </recommendedName>
</protein>
<reference evidence="2 3" key="1">
    <citation type="journal article" date="2017" name="Nat. Commun.">
        <title>Genome assembly with in vitro proximity ligation data and whole-genome triplication in lettuce.</title>
        <authorList>
            <person name="Reyes-Chin-Wo S."/>
            <person name="Wang Z."/>
            <person name="Yang X."/>
            <person name="Kozik A."/>
            <person name="Arikit S."/>
            <person name="Song C."/>
            <person name="Xia L."/>
            <person name="Froenicke L."/>
            <person name="Lavelle D.O."/>
            <person name="Truco M.J."/>
            <person name="Xia R."/>
            <person name="Zhu S."/>
            <person name="Xu C."/>
            <person name="Xu H."/>
            <person name="Xu X."/>
            <person name="Cox K."/>
            <person name="Korf I."/>
            <person name="Meyers B.C."/>
            <person name="Michelmore R.W."/>
        </authorList>
    </citation>
    <scope>NUCLEOTIDE SEQUENCE [LARGE SCALE GENOMIC DNA]</scope>
    <source>
        <strain evidence="3">cv. Salinas</strain>
        <tissue evidence="2">Seedlings</tissue>
    </source>
</reference>
<feature type="domain" description="MULE transposase" evidence="1">
    <location>
        <begin position="72"/>
        <end position="165"/>
    </location>
</feature>